<keyword evidence="1" id="KW-0863">Zinc-finger</keyword>
<reference evidence="4" key="1">
    <citation type="journal article" date="2023" name="Plant J.">
        <title>Genome sequences and population genomics provide insights into the demographic history, inbreeding, and mutation load of two 'living fossil' tree species of Dipteronia.</title>
        <authorList>
            <person name="Feng Y."/>
            <person name="Comes H.P."/>
            <person name="Chen J."/>
            <person name="Zhu S."/>
            <person name="Lu R."/>
            <person name="Zhang X."/>
            <person name="Li P."/>
            <person name="Qiu J."/>
            <person name="Olsen K.M."/>
            <person name="Qiu Y."/>
        </authorList>
    </citation>
    <scope>NUCLEOTIDE SEQUENCE</scope>
    <source>
        <strain evidence="4">NBL</strain>
    </source>
</reference>
<evidence type="ECO:0000259" key="3">
    <source>
        <dbReference type="PROSITE" id="PS50158"/>
    </source>
</evidence>
<keyword evidence="1" id="KW-0479">Metal-binding</keyword>
<comment type="caution">
    <text evidence="4">The sequence shown here is derived from an EMBL/GenBank/DDBJ whole genome shotgun (WGS) entry which is preliminary data.</text>
</comment>
<feature type="region of interest" description="Disordered" evidence="2">
    <location>
        <begin position="74"/>
        <end position="93"/>
    </location>
</feature>
<dbReference type="PROSITE" id="PS50158">
    <property type="entry name" value="ZF_CCHC"/>
    <property type="match status" value="1"/>
</dbReference>
<evidence type="ECO:0000256" key="1">
    <source>
        <dbReference type="PROSITE-ProRule" id="PRU00047"/>
    </source>
</evidence>
<feature type="domain" description="CCHC-type" evidence="3">
    <location>
        <begin position="12"/>
        <end position="25"/>
    </location>
</feature>
<evidence type="ECO:0000313" key="5">
    <source>
        <dbReference type="Proteomes" id="UP001281410"/>
    </source>
</evidence>
<keyword evidence="5" id="KW-1185">Reference proteome</keyword>
<dbReference type="InterPro" id="IPR001878">
    <property type="entry name" value="Znf_CCHC"/>
</dbReference>
<accession>A0AAE0AJ30</accession>
<name>A0AAE0AJ30_9ROSI</name>
<dbReference type="AlphaFoldDB" id="A0AAE0AJ30"/>
<gene>
    <name evidence="4" type="ORF">Dsin_012520</name>
</gene>
<protein>
    <recommendedName>
        <fullName evidence="3">CCHC-type domain-containing protein</fullName>
    </recommendedName>
</protein>
<dbReference type="GO" id="GO:0003676">
    <property type="term" value="F:nucleic acid binding"/>
    <property type="evidence" value="ECO:0007669"/>
    <property type="project" value="InterPro"/>
</dbReference>
<keyword evidence="1" id="KW-0862">Zinc</keyword>
<organism evidence="4 5">
    <name type="scientific">Dipteronia sinensis</name>
    <dbReference type="NCBI Taxonomy" id="43782"/>
    <lineage>
        <taxon>Eukaryota</taxon>
        <taxon>Viridiplantae</taxon>
        <taxon>Streptophyta</taxon>
        <taxon>Embryophyta</taxon>
        <taxon>Tracheophyta</taxon>
        <taxon>Spermatophyta</taxon>
        <taxon>Magnoliopsida</taxon>
        <taxon>eudicotyledons</taxon>
        <taxon>Gunneridae</taxon>
        <taxon>Pentapetalae</taxon>
        <taxon>rosids</taxon>
        <taxon>malvids</taxon>
        <taxon>Sapindales</taxon>
        <taxon>Sapindaceae</taxon>
        <taxon>Hippocastanoideae</taxon>
        <taxon>Acereae</taxon>
        <taxon>Dipteronia</taxon>
    </lineage>
</organism>
<dbReference type="GO" id="GO:0008270">
    <property type="term" value="F:zinc ion binding"/>
    <property type="evidence" value="ECO:0007669"/>
    <property type="project" value="UniProtKB-KW"/>
</dbReference>
<sequence length="319" mass="35823">MLLHYERLPDYCFKCGRLGHTLGGCVEIGDNREVSSEAEIRLRAWLSAESPPRRTIRVLGEGKDIGIKEALGVGQNGGPDVSMEQTTPTISKSKNNRPLLAKVSWNLNGYVPTMEDGESIEPICTDIADGSLELILTGERNLDSKLAKQTSTDLCDEAIRIPLSVGEANRERNWQVAARSKNSIEKRLNEILEDSEKLGGGQRSQANLFRGAKVNHLEFWKFDHRPLLFDVCERQQSFAGHERIQRCRFHFKECWADKNDCAYVVKNAWGCSGSNITMHGLVADTMRIDTSFKDEVTQRCMAKIRMITSSNPEAHSEEP</sequence>
<feature type="compositionally biased region" description="Polar residues" evidence="2">
    <location>
        <begin position="83"/>
        <end position="93"/>
    </location>
</feature>
<dbReference type="EMBL" id="JANJYJ010000004">
    <property type="protein sequence ID" value="KAK3218550.1"/>
    <property type="molecule type" value="Genomic_DNA"/>
</dbReference>
<evidence type="ECO:0000313" key="4">
    <source>
        <dbReference type="EMBL" id="KAK3218550.1"/>
    </source>
</evidence>
<proteinExistence type="predicted"/>
<dbReference type="Proteomes" id="UP001281410">
    <property type="component" value="Unassembled WGS sequence"/>
</dbReference>
<evidence type="ECO:0000256" key="2">
    <source>
        <dbReference type="SAM" id="MobiDB-lite"/>
    </source>
</evidence>